<dbReference type="RefSeq" id="WP_143018852.1">
    <property type="nucleotide sequence ID" value="NZ_FNEN01000002.1"/>
</dbReference>
<dbReference type="InterPro" id="IPR007311">
    <property type="entry name" value="ST7"/>
</dbReference>
<dbReference type="InterPro" id="IPR004027">
    <property type="entry name" value="SEC_C_motif"/>
</dbReference>
<dbReference type="AlphaFoldDB" id="A0A1G8KD29"/>
<keyword evidence="6" id="KW-1185">Reference proteome</keyword>
<dbReference type="Pfam" id="PF04184">
    <property type="entry name" value="ST7"/>
    <property type="match status" value="1"/>
</dbReference>
<dbReference type="Proteomes" id="UP000198853">
    <property type="component" value="Unassembled WGS sequence"/>
</dbReference>
<gene>
    <name evidence="5" type="ORF">SAMN04488123_10234</name>
</gene>
<keyword evidence="2" id="KW-0812">Transmembrane</keyword>
<dbReference type="OrthoDB" id="6399948at2"/>
<dbReference type="Gene3D" id="1.25.40.10">
    <property type="entry name" value="Tetratricopeptide repeat domain"/>
    <property type="match status" value="1"/>
</dbReference>
<dbReference type="Pfam" id="PF02810">
    <property type="entry name" value="SEC-C"/>
    <property type="match status" value="1"/>
</dbReference>
<dbReference type="GO" id="GO:0016020">
    <property type="term" value="C:membrane"/>
    <property type="evidence" value="ECO:0007669"/>
    <property type="project" value="UniProtKB-SubCell"/>
</dbReference>
<proteinExistence type="predicted"/>
<dbReference type="InterPro" id="IPR011990">
    <property type="entry name" value="TPR-like_helical_dom_sf"/>
</dbReference>
<dbReference type="SUPFAM" id="SSF48452">
    <property type="entry name" value="TPR-like"/>
    <property type="match status" value="1"/>
</dbReference>
<evidence type="ECO:0000313" key="5">
    <source>
        <dbReference type="EMBL" id="SDI41345.1"/>
    </source>
</evidence>
<evidence type="ECO:0000313" key="6">
    <source>
        <dbReference type="Proteomes" id="UP000198853"/>
    </source>
</evidence>
<comment type="subcellular location">
    <subcellularLocation>
        <location evidence="1">Membrane</location>
        <topology evidence="1">Multi-pass membrane protein</topology>
    </subcellularLocation>
</comment>
<dbReference type="EMBL" id="FNEN01000002">
    <property type="protein sequence ID" value="SDI41345.1"/>
    <property type="molecule type" value="Genomic_DNA"/>
</dbReference>
<dbReference type="SUPFAM" id="SSF103642">
    <property type="entry name" value="Sec-C motif"/>
    <property type="match status" value="1"/>
</dbReference>
<evidence type="ECO:0000256" key="3">
    <source>
        <dbReference type="ARBA" id="ARBA00022989"/>
    </source>
</evidence>
<reference evidence="5 6" key="1">
    <citation type="submission" date="2016-10" db="EMBL/GenBank/DDBJ databases">
        <authorList>
            <person name="de Groot N.N."/>
        </authorList>
    </citation>
    <scope>NUCLEOTIDE SEQUENCE [LARGE SCALE GENOMIC DNA]</scope>
    <source>
        <strain evidence="5 6">DSM 21771</strain>
    </source>
</reference>
<keyword evidence="3" id="KW-1133">Transmembrane helix</keyword>
<dbReference type="Gene3D" id="3.10.450.50">
    <property type="match status" value="1"/>
</dbReference>
<name>A0A1G8KD29_9BACI</name>
<protein>
    <submittedName>
        <fullName evidence="5">Tfp pilus assembly protein PilF</fullName>
    </submittedName>
</protein>
<evidence type="ECO:0000256" key="4">
    <source>
        <dbReference type="ARBA" id="ARBA00023136"/>
    </source>
</evidence>
<organism evidence="5 6">
    <name type="scientific">Natribacillus halophilus</name>
    <dbReference type="NCBI Taxonomy" id="549003"/>
    <lineage>
        <taxon>Bacteria</taxon>
        <taxon>Bacillati</taxon>
        <taxon>Bacillota</taxon>
        <taxon>Bacilli</taxon>
        <taxon>Bacillales</taxon>
        <taxon>Bacillaceae</taxon>
        <taxon>Natribacillus</taxon>
    </lineage>
</organism>
<evidence type="ECO:0000256" key="1">
    <source>
        <dbReference type="ARBA" id="ARBA00004141"/>
    </source>
</evidence>
<sequence>MAKIGRNSPCPCGSGEKYKHCCLEKEDNVVSMTPRTRQELEKLDDQLGDFSFEYRERYLELYFDYADAHDFDPEIEGDYFTLFIVWATFNAPLVDGKTIFEIFMDKHGRSLRPQTKSVIEEWITVPGMYEIVEHVDEDQFTVESMDTGERDVIAFKDEEWLLDVGDGIIGILVPFGNNEKQFLLSFDVFDLEQMKMVFRQYEGAFSQAMKNEFPMVLYKVFMDEEDPYELIDAYEWPSKGQRAVPEYLCEMNDDIWEDESLNFATRQWHKFCEDEDPVVRKVAVFAAALEYLVMMMEGDGPTQKETAEKYGVSSASVSKRYQEMDYIMFDLFDEMIDEFGPGSPDVEDPSMLAEQQLKELQKLIQNENFSSQEEVEQFLNELSQSGKPLAPQSNTKKEQAENLIFEAHQTADSRQRIKLAEEALQLHPNSPDAFAILAEEANTLEEKNDLYFEGMIQGEAAFGPSFFENNRGYFWGLIETRPYMRAKQGYAETCAQMGDPDLAMEQYRELLDLNPMDNQGIRYLLIDALMKTGEYREAAALIDDYDEPSANMAYNRVYAEYKSNGWTRKTEQLLNTAINENPHVPEYLLGERKIPAEAPAFIGMGDENEAIDYVQAHMMLWQRERPLMRKLAEYK</sequence>
<keyword evidence="4" id="KW-0472">Membrane</keyword>
<accession>A0A1G8KD29</accession>
<evidence type="ECO:0000256" key="2">
    <source>
        <dbReference type="ARBA" id="ARBA00022692"/>
    </source>
</evidence>